<dbReference type="Proteomes" id="UP001165082">
    <property type="component" value="Unassembled WGS sequence"/>
</dbReference>
<reference evidence="2" key="1">
    <citation type="submission" date="2022-07" db="EMBL/GenBank/DDBJ databases">
        <title>Genome analysis of Parmales, a sister group of diatoms, reveals the evolutionary specialization of diatoms from phago-mixotrophs to photoautotrophs.</title>
        <authorList>
            <person name="Ban H."/>
            <person name="Sato S."/>
            <person name="Yoshikawa S."/>
            <person name="Kazumasa Y."/>
            <person name="Nakamura Y."/>
            <person name="Ichinomiya M."/>
            <person name="Saitoh K."/>
            <person name="Sato N."/>
            <person name="Blanc-Mathieu R."/>
            <person name="Endo H."/>
            <person name="Kuwata A."/>
            <person name="Ogata H."/>
        </authorList>
    </citation>
    <scope>NUCLEOTIDE SEQUENCE</scope>
</reference>
<gene>
    <name evidence="2" type="ORF">TrRE_jg2626</name>
</gene>
<feature type="region of interest" description="Disordered" evidence="1">
    <location>
        <begin position="1"/>
        <end position="52"/>
    </location>
</feature>
<name>A0A9W7A8H8_9STRA</name>
<feature type="compositionally biased region" description="Basic and acidic residues" evidence="1">
    <location>
        <begin position="43"/>
        <end position="52"/>
    </location>
</feature>
<keyword evidence="3" id="KW-1185">Reference proteome</keyword>
<evidence type="ECO:0000313" key="3">
    <source>
        <dbReference type="Proteomes" id="UP001165082"/>
    </source>
</evidence>
<evidence type="ECO:0000256" key="1">
    <source>
        <dbReference type="SAM" id="MobiDB-lite"/>
    </source>
</evidence>
<dbReference type="EMBL" id="BRXZ01004052">
    <property type="protein sequence ID" value="GMH67499.1"/>
    <property type="molecule type" value="Genomic_DNA"/>
</dbReference>
<dbReference type="AlphaFoldDB" id="A0A9W7A8H8"/>
<evidence type="ECO:0000313" key="2">
    <source>
        <dbReference type="EMBL" id="GMH67499.1"/>
    </source>
</evidence>
<organism evidence="2 3">
    <name type="scientific">Triparma retinervis</name>
    <dbReference type="NCBI Taxonomy" id="2557542"/>
    <lineage>
        <taxon>Eukaryota</taxon>
        <taxon>Sar</taxon>
        <taxon>Stramenopiles</taxon>
        <taxon>Ochrophyta</taxon>
        <taxon>Bolidophyceae</taxon>
        <taxon>Parmales</taxon>
        <taxon>Triparmaceae</taxon>
        <taxon>Triparma</taxon>
    </lineage>
</organism>
<proteinExistence type="predicted"/>
<sequence length="71" mass="7557">MSDLTETASKMALEPTADSADIPPNLDNGSSSSDSDDESDDEPVAKKSSVDAERLLAKALNLKEEGNEKFK</sequence>
<comment type="caution">
    <text evidence="2">The sequence shown here is derived from an EMBL/GenBank/DDBJ whole genome shotgun (WGS) entry which is preliminary data.</text>
</comment>
<accession>A0A9W7A8H8</accession>
<feature type="non-terminal residue" evidence="2">
    <location>
        <position position="71"/>
    </location>
</feature>
<protein>
    <submittedName>
        <fullName evidence="2">Uncharacterized protein</fullName>
    </submittedName>
</protein>